<keyword evidence="2" id="KW-1133">Transmembrane helix</keyword>
<evidence type="ECO:0000313" key="4">
    <source>
        <dbReference type="Proteomes" id="UP000827986"/>
    </source>
</evidence>
<evidence type="ECO:0008006" key="5">
    <source>
        <dbReference type="Google" id="ProtNLM"/>
    </source>
</evidence>
<evidence type="ECO:0000256" key="1">
    <source>
        <dbReference type="SAM" id="MobiDB-lite"/>
    </source>
</evidence>
<feature type="compositionally biased region" description="Polar residues" evidence="1">
    <location>
        <begin position="40"/>
        <end position="59"/>
    </location>
</feature>
<dbReference type="AlphaFoldDB" id="A0A9D3X838"/>
<name>A0A9D3X838_9SAUR</name>
<reference evidence="3" key="1">
    <citation type="submission" date="2021-09" db="EMBL/GenBank/DDBJ databases">
        <title>The genome of Mauremys mutica provides insights into the evolution of semi-aquatic lifestyle.</title>
        <authorList>
            <person name="Gong S."/>
            <person name="Gao Y."/>
        </authorList>
    </citation>
    <scope>NUCLEOTIDE SEQUENCE</scope>
    <source>
        <strain evidence="3">MM-2020</strain>
        <tissue evidence="3">Muscle</tissue>
    </source>
</reference>
<dbReference type="PANTHER" id="PTHR38503">
    <property type="entry name" value="SMALL INTEGRAL MEMBRANE PROTEIN 1"/>
    <property type="match status" value="1"/>
</dbReference>
<dbReference type="PANTHER" id="PTHR38503:SF1">
    <property type="entry name" value="SMALL INTEGRAL MEMBRANE PROTEIN 1"/>
    <property type="match status" value="1"/>
</dbReference>
<dbReference type="Proteomes" id="UP000827986">
    <property type="component" value="Unassembled WGS sequence"/>
</dbReference>
<protein>
    <recommendedName>
        <fullName evidence="5">Small integral membrane protein 1</fullName>
    </recommendedName>
</protein>
<keyword evidence="2" id="KW-0472">Membrane</keyword>
<dbReference type="EMBL" id="JAHDVG010000476">
    <property type="protein sequence ID" value="KAH1175609.1"/>
    <property type="molecule type" value="Genomic_DNA"/>
</dbReference>
<keyword evidence="2" id="KW-0812">Transmembrane</keyword>
<evidence type="ECO:0000256" key="2">
    <source>
        <dbReference type="SAM" id="Phobius"/>
    </source>
</evidence>
<organism evidence="3 4">
    <name type="scientific">Mauremys mutica</name>
    <name type="common">yellowpond turtle</name>
    <dbReference type="NCBI Taxonomy" id="74926"/>
    <lineage>
        <taxon>Eukaryota</taxon>
        <taxon>Metazoa</taxon>
        <taxon>Chordata</taxon>
        <taxon>Craniata</taxon>
        <taxon>Vertebrata</taxon>
        <taxon>Euteleostomi</taxon>
        <taxon>Archelosauria</taxon>
        <taxon>Testudinata</taxon>
        <taxon>Testudines</taxon>
        <taxon>Cryptodira</taxon>
        <taxon>Durocryptodira</taxon>
        <taxon>Testudinoidea</taxon>
        <taxon>Geoemydidae</taxon>
        <taxon>Geoemydinae</taxon>
        <taxon>Mauremys</taxon>
    </lineage>
</organism>
<comment type="caution">
    <text evidence="3">The sequence shown here is derived from an EMBL/GenBank/DDBJ whole genome shotgun (WGS) entry which is preliminary data.</text>
</comment>
<proteinExistence type="predicted"/>
<keyword evidence="4" id="KW-1185">Reference proteome</keyword>
<feature type="transmembrane region" description="Helical" evidence="2">
    <location>
        <begin position="95"/>
        <end position="120"/>
    </location>
</feature>
<dbReference type="Pfam" id="PF15875">
    <property type="entry name" value="DUF4731"/>
    <property type="match status" value="1"/>
</dbReference>
<feature type="region of interest" description="Disordered" evidence="1">
    <location>
        <begin position="33"/>
        <end position="59"/>
    </location>
</feature>
<dbReference type="InterPro" id="IPR031744">
    <property type="entry name" value="SMIM1"/>
</dbReference>
<sequence>MLRNQDSPLTCTISRLLCKRAQGDKRFKPKALRKAKDANLSATEQNDRMQPQDTGVQYSRWNNSSRDEVSVNTSTAEVSGCKRIYTKLCTGKIGIAVKVIGGNIVFWTVFVIGYVTGYYVHKCK</sequence>
<accession>A0A9D3X838</accession>
<evidence type="ECO:0000313" key="3">
    <source>
        <dbReference type="EMBL" id="KAH1175609.1"/>
    </source>
</evidence>
<gene>
    <name evidence="3" type="ORF">KIL84_022134</name>
</gene>